<evidence type="ECO:0000259" key="2">
    <source>
        <dbReference type="Pfam" id="PF15255"/>
    </source>
</evidence>
<dbReference type="Proteomes" id="UP000299102">
    <property type="component" value="Unassembled WGS sequence"/>
</dbReference>
<feature type="compositionally biased region" description="Polar residues" evidence="1">
    <location>
        <begin position="769"/>
        <end position="787"/>
    </location>
</feature>
<feature type="compositionally biased region" description="Basic and acidic residues" evidence="1">
    <location>
        <begin position="492"/>
        <end position="501"/>
    </location>
</feature>
<comment type="caution">
    <text evidence="3">The sequence shown here is derived from an EMBL/GenBank/DDBJ whole genome shotgun (WGS) entry which is preliminary data.</text>
</comment>
<keyword evidence="4" id="KW-1185">Reference proteome</keyword>
<feature type="compositionally biased region" description="Basic and acidic residues" evidence="1">
    <location>
        <begin position="330"/>
        <end position="344"/>
    </location>
</feature>
<feature type="region of interest" description="Disordered" evidence="1">
    <location>
        <begin position="1091"/>
        <end position="1168"/>
    </location>
</feature>
<feature type="compositionally biased region" description="Polar residues" evidence="1">
    <location>
        <begin position="181"/>
        <end position="199"/>
    </location>
</feature>
<gene>
    <name evidence="3" type="ORF">EVAR_19913_1</name>
</gene>
<feature type="region of interest" description="Disordered" evidence="1">
    <location>
        <begin position="487"/>
        <end position="556"/>
    </location>
</feature>
<feature type="domain" description="FAM21/CAPZIP" evidence="2">
    <location>
        <begin position="831"/>
        <end position="931"/>
    </location>
</feature>
<sequence length="1168" mass="131470">MKQEKPVGAISLFGDSRGAETIGDAILERTRVQPQKQQQSQNKKEPASLPRREERIPYSDDEIKVGEEDAFADLFSKAAAAQSIKPQKYDFKDDLFDDVDDLFSANIVSAVQVKEPDRTAPGLFDDDDLFADLDFGSFKNTAPESKDKTTEKTIEIKSTSIFDDDSEDDLFSDKHIVEVNTTKKPQKSQTEKTLQTDQIQKPEQKEQTERKVHNEQKVLPNTLFNDDEGDEDLFLTIPKTDFITKHSISTAPYENRQKNIEKNIKDDNSSKNIPEKLNTSKVFNSPLIFDDDDDIDDLFTTRSVITKALDGNKQSLGHEESMDETLPETHNAEEELHSDQHDSENFSSTREIETLGIDSKTLMHRDETPEPIVKSNNFNTSKDYINVRDVDSDKIVEKKDLNRNTTIASETFNINNQGNVTLDSHLKTAVRNFHRDEKEENPSYQSKFINKSKTIEDVSVARTNDKTHLCSPLQSNDVDSDDIFKVNNISQEKSKNVDTSKRPHYTYNDPPIDGNVISRPNQELVSNTQSDELLNDTDPFESINKEDNQDRDPTLENRIESDFYNVASNFKPDLHSKPEILQKPNLSTKQKVIPKKIDSEIFSDDELFQKHSSPNINQTQDILQTAQKNETKVDTYMHVKNVSNEDIVSRSPPDQKTDIFHDIYSDQPPDFLKPIEPKKSKNINALFDDDSDDEALFFKRNDNLIDEKVSETPVKDNNLAFGLFNDEPPDLDFDFQGQSKSIIDDKFVPKENIFDDQIFSEHEPPQPPVQTKNNDETISNKNAESVKTPTPLTETIVDKHSAIGSIDLAIDANEGVDDSDGILQSKEIRMVGKLKSVNINIDVKALMPGASPKKNLPKNTEELADEENRVKEQEEISEIQNSGPSLKSVEFDENADSSLLCNKLSKDRAKIQVKRRPSSRKARREAVRKSGVLFTEEHDSPDAGGDFTEEPIENIEGKHEEKLEPIMVKSETELGTDELSINTLGKVYSDVMNNKHKADENNGSDEELFGKPTHITTEKQINVIAEEVVAAAALAKDVSRSAVSMLNDDDEDIFDTFSKRSFSALEPKRDAGKGKKSLFDDLSDDELLFAPARETGDVKGKNASARPERATPRLSDDVEELFSAKPSLEADHRSRAIGSLGKKSGAGDTEGARAQRVFDDPLSAFQDQ</sequence>
<evidence type="ECO:0000256" key="1">
    <source>
        <dbReference type="SAM" id="MobiDB-lite"/>
    </source>
</evidence>
<feature type="region of interest" description="Disordered" evidence="1">
    <location>
        <begin position="910"/>
        <end position="950"/>
    </location>
</feature>
<feature type="region of interest" description="Disordered" evidence="1">
    <location>
        <begin position="311"/>
        <end position="347"/>
    </location>
</feature>
<dbReference type="Pfam" id="PF15255">
    <property type="entry name" value="CAP-ZIP_m"/>
    <property type="match status" value="1"/>
</dbReference>
<name>A0A4C1ZKA5_EUMVA</name>
<organism evidence="3 4">
    <name type="scientific">Eumeta variegata</name>
    <name type="common">Bagworm moth</name>
    <name type="synonym">Eumeta japonica</name>
    <dbReference type="NCBI Taxonomy" id="151549"/>
    <lineage>
        <taxon>Eukaryota</taxon>
        <taxon>Metazoa</taxon>
        <taxon>Ecdysozoa</taxon>
        <taxon>Arthropoda</taxon>
        <taxon>Hexapoda</taxon>
        <taxon>Insecta</taxon>
        <taxon>Pterygota</taxon>
        <taxon>Neoptera</taxon>
        <taxon>Endopterygota</taxon>
        <taxon>Lepidoptera</taxon>
        <taxon>Glossata</taxon>
        <taxon>Ditrysia</taxon>
        <taxon>Tineoidea</taxon>
        <taxon>Psychidae</taxon>
        <taxon>Oiketicinae</taxon>
        <taxon>Eumeta</taxon>
    </lineage>
</organism>
<feature type="compositionally biased region" description="Basic and acidic residues" evidence="1">
    <location>
        <begin position="1150"/>
        <end position="1159"/>
    </location>
</feature>
<feature type="region of interest" description="Disordered" evidence="1">
    <location>
        <begin position="760"/>
        <end position="787"/>
    </location>
</feature>
<feature type="compositionally biased region" description="Basic and acidic residues" evidence="1">
    <location>
        <begin position="42"/>
        <end position="62"/>
    </location>
</feature>
<dbReference type="InterPro" id="IPR029341">
    <property type="entry name" value="FAM21/CAPZIP"/>
</dbReference>
<accession>A0A4C1ZKA5</accession>
<protein>
    <recommendedName>
        <fullName evidence="2">FAM21/CAPZIP domain-containing protein</fullName>
    </recommendedName>
</protein>
<evidence type="ECO:0000313" key="4">
    <source>
        <dbReference type="Proteomes" id="UP000299102"/>
    </source>
</evidence>
<proteinExistence type="predicted"/>
<dbReference type="EMBL" id="BGZK01001880">
    <property type="protein sequence ID" value="GBP87732.1"/>
    <property type="molecule type" value="Genomic_DNA"/>
</dbReference>
<feature type="compositionally biased region" description="Basic and acidic residues" evidence="1">
    <location>
        <begin position="543"/>
        <end position="556"/>
    </location>
</feature>
<feature type="region of interest" description="Disordered" evidence="1">
    <location>
        <begin position="850"/>
        <end position="889"/>
    </location>
</feature>
<feature type="compositionally biased region" description="Basic residues" evidence="1">
    <location>
        <begin position="911"/>
        <end position="923"/>
    </location>
</feature>
<feature type="compositionally biased region" description="Basic and acidic residues" evidence="1">
    <location>
        <begin position="200"/>
        <end position="213"/>
    </location>
</feature>
<dbReference type="OrthoDB" id="751084at2759"/>
<evidence type="ECO:0000313" key="3">
    <source>
        <dbReference type="EMBL" id="GBP87732.1"/>
    </source>
</evidence>
<feature type="compositionally biased region" description="Polar residues" evidence="1">
    <location>
        <begin position="518"/>
        <end position="532"/>
    </location>
</feature>
<feature type="region of interest" description="Disordered" evidence="1">
    <location>
        <begin position="30"/>
        <end position="62"/>
    </location>
</feature>
<feature type="region of interest" description="Disordered" evidence="1">
    <location>
        <begin position="181"/>
        <end position="213"/>
    </location>
</feature>
<dbReference type="AlphaFoldDB" id="A0A4C1ZKA5"/>
<reference evidence="3 4" key="1">
    <citation type="journal article" date="2019" name="Commun. Biol.">
        <title>The bagworm genome reveals a unique fibroin gene that provides high tensile strength.</title>
        <authorList>
            <person name="Kono N."/>
            <person name="Nakamura H."/>
            <person name="Ohtoshi R."/>
            <person name="Tomita M."/>
            <person name="Numata K."/>
            <person name="Arakawa K."/>
        </authorList>
    </citation>
    <scope>NUCLEOTIDE SEQUENCE [LARGE SCALE GENOMIC DNA]</scope>
</reference>
<feature type="compositionally biased region" description="Basic and acidic residues" evidence="1">
    <location>
        <begin position="1094"/>
        <end position="1116"/>
    </location>
</feature>